<dbReference type="AlphaFoldDB" id="A0A0B2UMY7"/>
<gene>
    <name evidence="1" type="ORF">Tcan_10247</name>
</gene>
<proteinExistence type="predicted"/>
<comment type="caution">
    <text evidence="1">The sequence shown here is derived from an EMBL/GenBank/DDBJ whole genome shotgun (WGS) entry which is preliminary data.</text>
</comment>
<accession>A0A0B2UMY7</accession>
<keyword evidence="2" id="KW-1185">Reference proteome</keyword>
<protein>
    <submittedName>
        <fullName evidence="1">Uncharacterized protein</fullName>
    </submittedName>
</protein>
<dbReference type="EMBL" id="JPKZ01022854">
    <property type="protein sequence ID" value="KHN70654.1"/>
    <property type="molecule type" value="Genomic_DNA"/>
</dbReference>
<dbReference type="Proteomes" id="UP000031036">
    <property type="component" value="Unassembled WGS sequence"/>
</dbReference>
<reference evidence="1 2" key="1">
    <citation type="submission" date="2014-11" db="EMBL/GenBank/DDBJ databases">
        <title>Genetic blueprint of the zoonotic pathogen Toxocara canis.</title>
        <authorList>
            <person name="Zhu X.-Q."/>
            <person name="Korhonen P.K."/>
            <person name="Cai H."/>
            <person name="Young N.D."/>
            <person name="Nejsum P."/>
            <person name="von Samson-Himmelstjerna G."/>
            <person name="Boag P.R."/>
            <person name="Tan P."/>
            <person name="Li Q."/>
            <person name="Min J."/>
            <person name="Yang Y."/>
            <person name="Wang X."/>
            <person name="Fang X."/>
            <person name="Hall R.S."/>
            <person name="Hofmann A."/>
            <person name="Sternberg P.W."/>
            <person name="Jex A.R."/>
            <person name="Gasser R.B."/>
        </authorList>
    </citation>
    <scope>NUCLEOTIDE SEQUENCE [LARGE SCALE GENOMIC DNA]</scope>
    <source>
        <strain evidence="1">PN_DK_2014</strain>
    </source>
</reference>
<name>A0A0B2UMY7_TOXCA</name>
<organism evidence="1 2">
    <name type="scientific">Toxocara canis</name>
    <name type="common">Canine roundworm</name>
    <dbReference type="NCBI Taxonomy" id="6265"/>
    <lineage>
        <taxon>Eukaryota</taxon>
        <taxon>Metazoa</taxon>
        <taxon>Ecdysozoa</taxon>
        <taxon>Nematoda</taxon>
        <taxon>Chromadorea</taxon>
        <taxon>Rhabditida</taxon>
        <taxon>Spirurina</taxon>
        <taxon>Ascaridomorpha</taxon>
        <taxon>Ascaridoidea</taxon>
        <taxon>Toxocaridae</taxon>
        <taxon>Toxocara</taxon>
    </lineage>
</organism>
<evidence type="ECO:0000313" key="1">
    <source>
        <dbReference type="EMBL" id="KHN70654.1"/>
    </source>
</evidence>
<sequence length="136" mass="15381">MLIELRTNTAFKKTDMAFLAIAVTSATLKSKMETTDKRQLLGSVRILVIEARLLLKPGPRRAAWLAVGPPTLGSRDRPFVMAPLFAAIWLFCHYRSRYSTTSSIQLRTGLCNRLLKASDRLQMWVSIRDLKAHGQH</sequence>
<evidence type="ECO:0000313" key="2">
    <source>
        <dbReference type="Proteomes" id="UP000031036"/>
    </source>
</evidence>